<comment type="caution">
    <text evidence="1">The sequence shown here is derived from an EMBL/GenBank/DDBJ whole genome shotgun (WGS) entry which is preliminary data.</text>
</comment>
<organism evidence="1">
    <name type="scientific">hydrocarbon metagenome</name>
    <dbReference type="NCBI Taxonomy" id="938273"/>
    <lineage>
        <taxon>unclassified sequences</taxon>
        <taxon>metagenomes</taxon>
        <taxon>ecological metagenomes</taxon>
    </lineage>
</organism>
<reference evidence="1" key="1">
    <citation type="journal article" date="2015" name="Proc. Natl. Acad. Sci. U.S.A.">
        <title>Networks of energetic and metabolic interactions define dynamics in microbial communities.</title>
        <authorList>
            <person name="Embree M."/>
            <person name="Liu J.K."/>
            <person name="Al-Bassam M.M."/>
            <person name="Zengler K."/>
        </authorList>
    </citation>
    <scope>NUCLEOTIDE SEQUENCE</scope>
</reference>
<protein>
    <submittedName>
        <fullName evidence="1">Uncharacterized protein</fullName>
    </submittedName>
</protein>
<dbReference type="AlphaFoldDB" id="A0A0W8FAG8"/>
<dbReference type="EMBL" id="LNQE01001417">
    <property type="protein sequence ID" value="KUG17864.1"/>
    <property type="molecule type" value="Genomic_DNA"/>
</dbReference>
<name>A0A0W8FAG8_9ZZZZ</name>
<proteinExistence type="predicted"/>
<gene>
    <name evidence="1" type="ORF">ASZ90_012434</name>
</gene>
<sequence length="49" mass="5650">MRKDLVTLLIAEFSDSARPFDRTPTGGLDITRLYHFSNIVHEIFKNSLL</sequence>
<accession>A0A0W8FAG8</accession>
<evidence type="ECO:0000313" key="1">
    <source>
        <dbReference type="EMBL" id="KUG17864.1"/>
    </source>
</evidence>